<dbReference type="PANTHER" id="PTHR37302">
    <property type="entry name" value="SLR1116 PROTEIN"/>
    <property type="match status" value="1"/>
</dbReference>
<dbReference type="InterPro" id="IPR034660">
    <property type="entry name" value="DinB/YfiT-like"/>
</dbReference>
<evidence type="ECO:0000313" key="3">
    <source>
        <dbReference type="EMBL" id="MFC3144556.1"/>
    </source>
</evidence>
<comment type="caution">
    <text evidence="3">The sequence shown here is derived from an EMBL/GenBank/DDBJ whole genome shotgun (WGS) entry which is preliminary data.</text>
</comment>
<protein>
    <submittedName>
        <fullName evidence="3">DinB family protein</fullName>
    </submittedName>
</protein>
<comment type="similarity">
    <text evidence="1">Belongs to the DinB family.</text>
</comment>
<evidence type="ECO:0000256" key="1">
    <source>
        <dbReference type="ARBA" id="ARBA00008635"/>
    </source>
</evidence>
<reference evidence="4" key="1">
    <citation type="journal article" date="2019" name="Int. J. Syst. Evol. Microbiol.">
        <title>The Global Catalogue of Microorganisms (GCM) 10K type strain sequencing project: providing services to taxonomists for standard genome sequencing and annotation.</title>
        <authorList>
            <consortium name="The Broad Institute Genomics Platform"/>
            <consortium name="The Broad Institute Genome Sequencing Center for Infectious Disease"/>
            <person name="Wu L."/>
            <person name="Ma J."/>
        </authorList>
    </citation>
    <scope>NUCLEOTIDE SEQUENCE [LARGE SCALE GENOMIC DNA]</scope>
    <source>
        <strain evidence="4">KCTC 52366</strain>
    </source>
</reference>
<keyword evidence="2" id="KW-0479">Metal-binding</keyword>
<organism evidence="3 4">
    <name type="scientific">Psychromarinibacter halotolerans</name>
    <dbReference type="NCBI Taxonomy" id="1775175"/>
    <lineage>
        <taxon>Bacteria</taxon>
        <taxon>Pseudomonadati</taxon>
        <taxon>Pseudomonadota</taxon>
        <taxon>Alphaproteobacteria</taxon>
        <taxon>Rhodobacterales</taxon>
        <taxon>Paracoccaceae</taxon>
        <taxon>Psychromarinibacter</taxon>
    </lineage>
</organism>
<dbReference type="PANTHER" id="PTHR37302:SF1">
    <property type="entry name" value="PROTEIN DINB"/>
    <property type="match status" value="1"/>
</dbReference>
<gene>
    <name evidence="3" type="ORF">ACFOGP_17665</name>
</gene>
<proteinExistence type="inferred from homology"/>
<evidence type="ECO:0000313" key="4">
    <source>
        <dbReference type="Proteomes" id="UP001595632"/>
    </source>
</evidence>
<dbReference type="EMBL" id="JBHRTB010000010">
    <property type="protein sequence ID" value="MFC3144556.1"/>
    <property type="molecule type" value="Genomic_DNA"/>
</dbReference>
<dbReference type="Gene3D" id="1.20.120.450">
    <property type="entry name" value="dinb family like domain"/>
    <property type="match status" value="1"/>
</dbReference>
<accession>A0ABV7GWD2</accession>
<name>A0ABV7GWD2_9RHOB</name>
<dbReference type="RefSeq" id="WP_275633743.1">
    <property type="nucleotide sequence ID" value="NZ_JARGYD010000006.1"/>
</dbReference>
<dbReference type="Proteomes" id="UP001595632">
    <property type="component" value="Unassembled WGS sequence"/>
</dbReference>
<evidence type="ECO:0000256" key="2">
    <source>
        <dbReference type="ARBA" id="ARBA00022723"/>
    </source>
</evidence>
<dbReference type="InterPro" id="IPR007837">
    <property type="entry name" value="DinB"/>
</dbReference>
<dbReference type="Pfam" id="PF05163">
    <property type="entry name" value="DinB"/>
    <property type="match status" value="1"/>
</dbReference>
<sequence length="159" mass="17927">MARYNRWQNGNLLGEAEVLGPAARKADRGAFFGSIEKTLNHVLWADTMWMSRIDGWDKPRGSGAESTEFTPDWDAYKAARAVADQRIHEWAGRVEDGDLLGDLTWYSGILKTNVAKPFWLCITHFFNHQTHHRGQVHGMITAAKGRPGDTDLFIMPETA</sequence>
<keyword evidence="4" id="KW-1185">Reference proteome</keyword>
<dbReference type="SUPFAM" id="SSF109854">
    <property type="entry name" value="DinB/YfiT-like putative metalloenzymes"/>
    <property type="match status" value="1"/>
</dbReference>